<dbReference type="SMR" id="A0A7M7QEV6"/>
<dbReference type="PANTHER" id="PTHR11733:SF224">
    <property type="entry name" value="NEPRILYSIN-2"/>
    <property type="match status" value="1"/>
</dbReference>
<evidence type="ECO:0000259" key="1">
    <source>
        <dbReference type="Pfam" id="PF01431"/>
    </source>
</evidence>
<dbReference type="Proteomes" id="UP000002358">
    <property type="component" value="Chromosome 4"/>
</dbReference>
<sequence length="122" mass="14218">MYDRTIQQLHRRASWSKVRGDKSITENIADNAYQQWVNRSNVKEPCLPNLDYTSQQMFWISAANVWCAKVKDDVLRILVQDGVHSPNISRVSVTFSNMEEFARDFQCEIGCKMNPENKCSVW</sequence>
<accession>A0A7M7QEV6</accession>
<feature type="domain" description="Peptidase M13 C-terminal" evidence="1">
    <location>
        <begin position="13"/>
        <end position="121"/>
    </location>
</feature>
<dbReference type="KEGG" id="nvi:107981779"/>
<dbReference type="InParanoid" id="A0A7M7QEV6"/>
<evidence type="ECO:0000313" key="2">
    <source>
        <dbReference type="EnsemblMetazoa" id="XP_031786615"/>
    </source>
</evidence>
<dbReference type="RefSeq" id="XP_031786615.1">
    <property type="nucleotide sequence ID" value="XM_031930755.1"/>
</dbReference>
<dbReference type="GO" id="GO:0016485">
    <property type="term" value="P:protein processing"/>
    <property type="evidence" value="ECO:0007669"/>
    <property type="project" value="TreeGrafter"/>
</dbReference>
<dbReference type="GO" id="GO:0005886">
    <property type="term" value="C:plasma membrane"/>
    <property type="evidence" value="ECO:0007669"/>
    <property type="project" value="TreeGrafter"/>
</dbReference>
<reference evidence="2" key="1">
    <citation type="submission" date="2021-01" db="UniProtKB">
        <authorList>
            <consortium name="EnsemblMetazoa"/>
        </authorList>
    </citation>
    <scope>IDENTIFICATION</scope>
</reference>
<dbReference type="PANTHER" id="PTHR11733">
    <property type="entry name" value="ZINC METALLOPROTEASE FAMILY M13 NEPRILYSIN-RELATED"/>
    <property type="match status" value="1"/>
</dbReference>
<dbReference type="OrthoDB" id="6475849at2759"/>
<organism evidence="2 3">
    <name type="scientific">Nasonia vitripennis</name>
    <name type="common">Parasitic wasp</name>
    <dbReference type="NCBI Taxonomy" id="7425"/>
    <lineage>
        <taxon>Eukaryota</taxon>
        <taxon>Metazoa</taxon>
        <taxon>Ecdysozoa</taxon>
        <taxon>Arthropoda</taxon>
        <taxon>Hexapoda</taxon>
        <taxon>Insecta</taxon>
        <taxon>Pterygota</taxon>
        <taxon>Neoptera</taxon>
        <taxon>Endopterygota</taxon>
        <taxon>Hymenoptera</taxon>
        <taxon>Apocrita</taxon>
        <taxon>Proctotrupomorpha</taxon>
        <taxon>Chalcidoidea</taxon>
        <taxon>Pteromalidae</taxon>
        <taxon>Pteromalinae</taxon>
        <taxon>Nasonia</taxon>
    </lineage>
</organism>
<keyword evidence="3" id="KW-1185">Reference proteome</keyword>
<dbReference type="GeneID" id="107981779"/>
<dbReference type="SUPFAM" id="SSF55486">
    <property type="entry name" value="Metalloproteases ('zincins'), catalytic domain"/>
    <property type="match status" value="1"/>
</dbReference>
<dbReference type="InterPro" id="IPR024079">
    <property type="entry name" value="MetalloPept_cat_dom_sf"/>
</dbReference>
<dbReference type="Pfam" id="PF01431">
    <property type="entry name" value="Peptidase_M13"/>
    <property type="match status" value="1"/>
</dbReference>
<evidence type="ECO:0000313" key="3">
    <source>
        <dbReference type="Proteomes" id="UP000002358"/>
    </source>
</evidence>
<dbReference type="InterPro" id="IPR018497">
    <property type="entry name" value="Peptidase_M13_C"/>
</dbReference>
<name>A0A7M7QEV6_NASVI</name>
<dbReference type="InterPro" id="IPR000718">
    <property type="entry name" value="Peptidase_M13"/>
</dbReference>
<dbReference type="AlphaFoldDB" id="A0A7M7QEV6"/>
<protein>
    <recommendedName>
        <fullName evidence="1">Peptidase M13 C-terminal domain-containing protein</fullName>
    </recommendedName>
</protein>
<dbReference type="PROSITE" id="PS51885">
    <property type="entry name" value="NEPRILYSIN"/>
    <property type="match status" value="1"/>
</dbReference>
<dbReference type="Gene3D" id="3.40.390.10">
    <property type="entry name" value="Collagenase (Catalytic Domain)"/>
    <property type="match status" value="1"/>
</dbReference>
<dbReference type="EnsemblMetazoa" id="XM_031930755">
    <property type="protein sequence ID" value="XP_031786615"/>
    <property type="gene ID" value="LOC107981779"/>
</dbReference>
<dbReference type="GO" id="GO:0004222">
    <property type="term" value="F:metalloendopeptidase activity"/>
    <property type="evidence" value="ECO:0007669"/>
    <property type="project" value="InterPro"/>
</dbReference>
<proteinExistence type="predicted"/>